<protein>
    <submittedName>
        <fullName evidence="3">Beta-glucosidase 18-like</fullName>
    </submittedName>
</protein>
<dbReference type="InterPro" id="IPR017853">
    <property type="entry name" value="GH"/>
</dbReference>
<gene>
    <name evidence="3" type="ORF">E6C27_scaffold741G00330</name>
</gene>
<proteinExistence type="inferred from homology"/>
<dbReference type="Pfam" id="PF14223">
    <property type="entry name" value="Retrotran_gag_2"/>
    <property type="match status" value="1"/>
</dbReference>
<comment type="caution">
    <text evidence="3">The sequence shown here is derived from an EMBL/GenBank/DDBJ whole genome shotgun (WGS) entry which is preliminary data.</text>
</comment>
<dbReference type="PANTHER" id="PTHR10353:SF175">
    <property type="entry name" value="BETA-GLUCOSIDASE 18-LIKE ISOFORM X1"/>
    <property type="match status" value="1"/>
</dbReference>
<evidence type="ECO:0000313" key="4">
    <source>
        <dbReference type="Proteomes" id="UP000321393"/>
    </source>
</evidence>
<organism evidence="3 4">
    <name type="scientific">Cucumis melo var. makuwa</name>
    <name type="common">Oriental melon</name>
    <dbReference type="NCBI Taxonomy" id="1194695"/>
    <lineage>
        <taxon>Eukaryota</taxon>
        <taxon>Viridiplantae</taxon>
        <taxon>Streptophyta</taxon>
        <taxon>Embryophyta</taxon>
        <taxon>Tracheophyta</taxon>
        <taxon>Spermatophyta</taxon>
        <taxon>Magnoliopsida</taxon>
        <taxon>eudicotyledons</taxon>
        <taxon>Gunneridae</taxon>
        <taxon>Pentapetalae</taxon>
        <taxon>rosids</taxon>
        <taxon>fabids</taxon>
        <taxon>Cucurbitales</taxon>
        <taxon>Cucurbitaceae</taxon>
        <taxon>Benincaseae</taxon>
        <taxon>Cucumis</taxon>
    </lineage>
</organism>
<evidence type="ECO:0000313" key="3">
    <source>
        <dbReference type="EMBL" id="KAA0057164.1"/>
    </source>
</evidence>
<dbReference type="GO" id="GO:0005975">
    <property type="term" value="P:carbohydrate metabolic process"/>
    <property type="evidence" value="ECO:0007669"/>
    <property type="project" value="InterPro"/>
</dbReference>
<dbReference type="GO" id="GO:0008422">
    <property type="term" value="F:beta-glucosidase activity"/>
    <property type="evidence" value="ECO:0007669"/>
    <property type="project" value="TreeGrafter"/>
</dbReference>
<sequence>MVAILGYKKGNFPPAHCSPPFGNCSMGNSDREPLIVMHNQLLAHAKAVSLYRTHFQASGSIGITISMQMYEPLDQQLDRKAADRFLAFHVGWIYDPIVYGDYPKKMREILGSELPSFSDEDKKYIKGSLDFISINHYTTKYVKDCFHSSCTDEANRPINAFTETTPYRNGILIGDQMGMPGLYVVPRGMEKVINYIKQKYPNQSIFVTENVSSILKAHSLFGHIDDTLPCPPKHLPSSTLGTNSEINPEYLQWLSRDQALITLINTTLSSSSLAHVVGSVSSKALWLSLEKCYSSNTQSNILDLSIDQYTSRIKALVDKLVAASVSLEDEEILVHTFNGLPTAFNAFRTSIRTRSDNISLEELHTLLISEETTMAKTSAIEAIPTPMAAFHSPQHHDSRG</sequence>
<reference evidence="3 4" key="1">
    <citation type="submission" date="2019-08" db="EMBL/GenBank/DDBJ databases">
        <title>Draft genome sequences of two oriental melons (Cucumis melo L. var makuwa).</title>
        <authorList>
            <person name="Kwon S.-Y."/>
        </authorList>
    </citation>
    <scope>NUCLEOTIDE SEQUENCE [LARGE SCALE GENOMIC DNA]</scope>
    <source>
        <strain evidence="4">cv. SW 3</strain>
        <tissue evidence="3">Leaf</tissue>
    </source>
</reference>
<dbReference type="SUPFAM" id="SSF51445">
    <property type="entry name" value="(Trans)glycosidases"/>
    <property type="match status" value="1"/>
</dbReference>
<dbReference type="PANTHER" id="PTHR10353">
    <property type="entry name" value="GLYCOSYL HYDROLASE"/>
    <property type="match status" value="1"/>
</dbReference>
<dbReference type="Proteomes" id="UP000321393">
    <property type="component" value="Unassembled WGS sequence"/>
</dbReference>
<dbReference type="STRING" id="1194695.A0A5A7UPN3"/>
<dbReference type="OrthoDB" id="1424481at2759"/>
<dbReference type="EMBL" id="SSTE01007205">
    <property type="protein sequence ID" value="KAA0057164.1"/>
    <property type="molecule type" value="Genomic_DNA"/>
</dbReference>
<name>A0A5A7UPN3_CUCMM</name>
<evidence type="ECO:0000256" key="1">
    <source>
        <dbReference type="ARBA" id="ARBA00010838"/>
    </source>
</evidence>
<dbReference type="Pfam" id="PF00232">
    <property type="entry name" value="Glyco_hydro_1"/>
    <property type="match status" value="1"/>
</dbReference>
<comment type="similarity">
    <text evidence="1 2">Belongs to the glycosyl hydrolase 1 family.</text>
</comment>
<dbReference type="AlphaFoldDB" id="A0A5A7UPN3"/>
<accession>A0A5A7UPN3</accession>
<dbReference type="InterPro" id="IPR001360">
    <property type="entry name" value="Glyco_hydro_1"/>
</dbReference>
<evidence type="ECO:0000256" key="2">
    <source>
        <dbReference type="RuleBase" id="RU003690"/>
    </source>
</evidence>
<dbReference type="Gene3D" id="3.20.20.80">
    <property type="entry name" value="Glycosidases"/>
    <property type="match status" value="1"/>
</dbReference>